<dbReference type="GO" id="GO:0005524">
    <property type="term" value="F:ATP binding"/>
    <property type="evidence" value="ECO:0007669"/>
    <property type="project" value="UniProtKB-KW"/>
</dbReference>
<dbReference type="Gene3D" id="1.10.10.10">
    <property type="entry name" value="Winged helix-like DNA-binding domain superfamily/Winged helix DNA-binding domain"/>
    <property type="match status" value="1"/>
</dbReference>
<dbReference type="SUPFAM" id="SSF52540">
    <property type="entry name" value="P-loop containing nucleoside triphosphate hydrolases"/>
    <property type="match status" value="1"/>
</dbReference>
<comment type="caution">
    <text evidence="4">The sequence shown here is derived from an EMBL/GenBank/DDBJ whole genome shotgun (WGS) entry which is preliminary data.</text>
</comment>
<organism evidence="4 5">
    <name type="scientific">Microbacterium stercoris</name>
    <dbReference type="NCBI Taxonomy" id="2820289"/>
    <lineage>
        <taxon>Bacteria</taxon>
        <taxon>Bacillati</taxon>
        <taxon>Actinomycetota</taxon>
        <taxon>Actinomycetes</taxon>
        <taxon>Micrococcales</taxon>
        <taxon>Microbacteriaceae</taxon>
        <taxon>Microbacterium</taxon>
    </lineage>
</organism>
<dbReference type="GO" id="GO:0006355">
    <property type="term" value="P:regulation of DNA-templated transcription"/>
    <property type="evidence" value="ECO:0007669"/>
    <property type="project" value="InterPro"/>
</dbReference>
<dbReference type="SMART" id="SM00421">
    <property type="entry name" value="HTH_LUXR"/>
    <property type="match status" value="1"/>
</dbReference>
<evidence type="ECO:0000256" key="2">
    <source>
        <dbReference type="ARBA" id="ARBA00022840"/>
    </source>
</evidence>
<dbReference type="InterPro" id="IPR000792">
    <property type="entry name" value="Tscrpt_reg_LuxR_C"/>
</dbReference>
<dbReference type="InterPro" id="IPR027417">
    <property type="entry name" value="P-loop_NTPase"/>
</dbReference>
<keyword evidence="5" id="KW-1185">Reference proteome</keyword>
<dbReference type="GO" id="GO:0003677">
    <property type="term" value="F:DNA binding"/>
    <property type="evidence" value="ECO:0007669"/>
    <property type="project" value="InterPro"/>
</dbReference>
<dbReference type="SUPFAM" id="SSF46894">
    <property type="entry name" value="C-terminal effector domain of the bipartite response regulators"/>
    <property type="match status" value="1"/>
</dbReference>
<keyword evidence="1" id="KW-0547">Nucleotide-binding</keyword>
<proteinExistence type="predicted"/>
<evidence type="ECO:0000313" key="5">
    <source>
        <dbReference type="Proteomes" id="UP000680132"/>
    </source>
</evidence>
<dbReference type="InterPro" id="IPR011990">
    <property type="entry name" value="TPR-like_helical_dom_sf"/>
</dbReference>
<reference evidence="4" key="1">
    <citation type="submission" date="2021-03" db="EMBL/GenBank/DDBJ databases">
        <title>Microbacterium sp. nov., a novel actinobacterium isolated from cow dung.</title>
        <authorList>
            <person name="Zhang L."/>
        </authorList>
    </citation>
    <scope>NUCLEOTIDE SEQUENCE</scope>
    <source>
        <strain evidence="4">NEAU-LLB</strain>
    </source>
</reference>
<gene>
    <name evidence="4" type="ORF">J5V96_11130</name>
</gene>
<dbReference type="EMBL" id="JAGFOA010000004">
    <property type="protein sequence ID" value="MBO3664063.1"/>
    <property type="molecule type" value="Genomic_DNA"/>
</dbReference>
<dbReference type="RefSeq" id="WP_208503770.1">
    <property type="nucleotide sequence ID" value="NZ_JAGFOA010000004.1"/>
</dbReference>
<dbReference type="Pfam" id="PF13191">
    <property type="entry name" value="AAA_16"/>
    <property type="match status" value="1"/>
</dbReference>
<dbReference type="Gene3D" id="3.40.50.300">
    <property type="entry name" value="P-loop containing nucleotide triphosphate hydrolases"/>
    <property type="match status" value="1"/>
</dbReference>
<dbReference type="AlphaFoldDB" id="A0A939TNB5"/>
<dbReference type="InterPro" id="IPR016032">
    <property type="entry name" value="Sig_transdc_resp-reg_C-effctor"/>
</dbReference>
<dbReference type="PRINTS" id="PR00038">
    <property type="entry name" value="HTHLUXR"/>
</dbReference>
<dbReference type="CDD" id="cd06170">
    <property type="entry name" value="LuxR_C_like"/>
    <property type="match status" value="1"/>
</dbReference>
<dbReference type="PANTHER" id="PTHR16305:SF35">
    <property type="entry name" value="TRANSCRIPTIONAL ACTIVATOR DOMAIN"/>
    <property type="match status" value="1"/>
</dbReference>
<dbReference type="SUPFAM" id="SSF48452">
    <property type="entry name" value="TPR-like"/>
    <property type="match status" value="1"/>
</dbReference>
<dbReference type="GO" id="GO:0005737">
    <property type="term" value="C:cytoplasm"/>
    <property type="evidence" value="ECO:0007669"/>
    <property type="project" value="TreeGrafter"/>
</dbReference>
<sequence>MTIQTSELIGRDAELSQLADVFADVATGRPRIAVIGGEAGIGKTRLLTDFLENSTPGARVLIGRCVDLGGTGDAYTAITAALRPLVAELGAEEIARITGQRALGALFPQLGRVEAGGATAGGLHESIALLLERAAADRPVVLVIEDLHWIDPASLAVLRFLSRALVDAPVLLAITYRTEDIGRGHHARSFLAELSRDRRAVRVDLPRLDREGTRRLMRALLGDSPSDSAVDALLERSDGVPFYIEELIDLETCDDVPPSLPDGLRDLLLVRYERLSDEAQHVVRHMAIGGLESDHDLLAAVLGQDAAAIEGPVWEAIGAGLLVATSNGYCFRHALMREAIHDDVLPGVRERLHERYAVELERRAGDTGSDAAAIARHWAGAKDVGRAFPAWLRAMRESRAALGYASAAEHAQRALSLWDVVDDPESASGMTRRELMGRAATYLRNAGDVDRSLALLKAALADCPPGTREYALLLNNQGRGLAMLARPGAIESYREALATLDGLEQTPEHELMRADVMVSLAGRLMLAGEDAEALALSTAGAEIAHTQRAARLESVSVNVAALCHGHMGRADLAVSELERARAIAGDDGPAMLRYWVNASDLAHHRGEYERALRIAQEGMDAARRYGADRTSGVILTSNAVDPLTALGRWDEATELIERALAFSPPGAFRSYVIRARAWMLVWRGEATAAREALNASRAQFTSTAEYEVQSRLGVAHAATEIALALDDLPTAWNAAQALLAADPERLHPGQVPPFAWSTSRLLTRLREQGAPPGVDLAQAEAGLRRVVDGFSWWPTHEVWDAAITAQLTPSPAAWAAAVEAASGERAPVYLLPAVLRQSAACLLDEGDRAAARDRLEQAIRLADERGVLAVAREARDLGRSSGLLREPAARLTADDLTDRERQVLELVSAGLSNRQIGERLFISGKTASVHVSAILRKLGAANRAEAAHLARDLIAG</sequence>
<evidence type="ECO:0000313" key="4">
    <source>
        <dbReference type="EMBL" id="MBO3664063.1"/>
    </source>
</evidence>
<dbReference type="PANTHER" id="PTHR16305">
    <property type="entry name" value="TESTICULAR SOLUBLE ADENYLYL CYCLASE"/>
    <property type="match status" value="1"/>
</dbReference>
<dbReference type="Proteomes" id="UP000680132">
    <property type="component" value="Unassembled WGS sequence"/>
</dbReference>
<dbReference type="GO" id="GO:0004016">
    <property type="term" value="F:adenylate cyclase activity"/>
    <property type="evidence" value="ECO:0007669"/>
    <property type="project" value="TreeGrafter"/>
</dbReference>
<dbReference type="InterPro" id="IPR036388">
    <property type="entry name" value="WH-like_DNA-bd_sf"/>
</dbReference>
<dbReference type="Gene3D" id="1.25.40.10">
    <property type="entry name" value="Tetratricopeptide repeat domain"/>
    <property type="match status" value="2"/>
</dbReference>
<keyword evidence="2" id="KW-0067">ATP-binding</keyword>
<accession>A0A939TNB5</accession>
<evidence type="ECO:0000259" key="3">
    <source>
        <dbReference type="PROSITE" id="PS50043"/>
    </source>
</evidence>
<feature type="domain" description="HTH luxR-type" evidence="3">
    <location>
        <begin position="889"/>
        <end position="954"/>
    </location>
</feature>
<dbReference type="InterPro" id="IPR041664">
    <property type="entry name" value="AAA_16"/>
</dbReference>
<dbReference type="Pfam" id="PF00196">
    <property type="entry name" value="GerE"/>
    <property type="match status" value="1"/>
</dbReference>
<evidence type="ECO:0000256" key="1">
    <source>
        <dbReference type="ARBA" id="ARBA00022741"/>
    </source>
</evidence>
<protein>
    <submittedName>
        <fullName evidence="4">AAA family ATPase</fullName>
    </submittedName>
</protein>
<dbReference type="PROSITE" id="PS50043">
    <property type="entry name" value="HTH_LUXR_2"/>
    <property type="match status" value="1"/>
</dbReference>
<name>A0A939TNB5_9MICO</name>